<evidence type="ECO:0000256" key="4">
    <source>
        <dbReference type="ARBA" id="ARBA00022452"/>
    </source>
</evidence>
<dbReference type="AlphaFoldDB" id="A0A1T5ADQ5"/>
<dbReference type="GO" id="GO:1990281">
    <property type="term" value="C:efflux pump complex"/>
    <property type="evidence" value="ECO:0007669"/>
    <property type="project" value="TreeGrafter"/>
</dbReference>
<comment type="subcellular location">
    <subcellularLocation>
        <location evidence="1">Cell outer membrane</location>
    </subcellularLocation>
</comment>
<dbReference type="Proteomes" id="UP000189981">
    <property type="component" value="Unassembled WGS sequence"/>
</dbReference>
<keyword evidence="6" id="KW-0472">Membrane</keyword>
<evidence type="ECO:0000256" key="3">
    <source>
        <dbReference type="ARBA" id="ARBA00022448"/>
    </source>
</evidence>
<accession>A0A1T5ADQ5</accession>
<sequence>MKYKYLTLIICLCLGLTAKAQQADTVAAFSLRQAIDYAQNHQVSVLNAQVDEEIAINTVKQTIGIGLPQVSGNANFQDFIKLPTSLLPGEFFGQPGTQIPVQFGVKYQSSVGLELNQLLFDGSYLVGLQASKTYKELSQKNLKRTRIETSVAVTKAYYSVLVSNEQLSLIDANLERLRKSLSDTEAMFKNGFVEKIDVDRLTVLKNNLETERENVIRLLALNVNLLKFQMGMTVNSKLTLTDSIASLQADQALVSRDTTAYRNRIEYSLLETQKKLNEFDLKRYKSQFLPSLSAFGSTSQSFQSNNFSQLFDTNFPSTIIGLRLSVPIFSGGIKLNQVRNAKLAIVKTQNDLINLQNGINLEVDQAQTTYLNSQKSLENQKRNMDLAQEVLRVSKIKYEQGVGSSIEVTTAETALKEAQNNYINALYDQMINRVNVDKALGKIIY</sequence>
<dbReference type="OrthoDB" id="367883at2"/>
<evidence type="ECO:0000256" key="6">
    <source>
        <dbReference type="ARBA" id="ARBA00023136"/>
    </source>
</evidence>
<dbReference type="PANTHER" id="PTHR30026:SF20">
    <property type="entry name" value="OUTER MEMBRANE PROTEIN TOLC"/>
    <property type="match status" value="1"/>
</dbReference>
<comment type="similarity">
    <text evidence="2">Belongs to the outer membrane factor (OMF) (TC 1.B.17) family.</text>
</comment>
<keyword evidence="8" id="KW-0732">Signal</keyword>
<protein>
    <submittedName>
        <fullName evidence="9">Outer membrane protein TolC</fullName>
    </submittedName>
</protein>
<dbReference type="GO" id="GO:0015288">
    <property type="term" value="F:porin activity"/>
    <property type="evidence" value="ECO:0007669"/>
    <property type="project" value="TreeGrafter"/>
</dbReference>
<evidence type="ECO:0000256" key="5">
    <source>
        <dbReference type="ARBA" id="ARBA00022692"/>
    </source>
</evidence>
<feature type="chain" id="PRO_5010538400" evidence="8">
    <location>
        <begin position="24"/>
        <end position="445"/>
    </location>
</feature>
<dbReference type="GO" id="GO:0009279">
    <property type="term" value="C:cell outer membrane"/>
    <property type="evidence" value="ECO:0007669"/>
    <property type="project" value="UniProtKB-SubCell"/>
</dbReference>
<dbReference type="GO" id="GO:0015562">
    <property type="term" value="F:efflux transmembrane transporter activity"/>
    <property type="evidence" value="ECO:0007669"/>
    <property type="project" value="InterPro"/>
</dbReference>
<organism evidence="9 10">
    <name type="scientific">Daejeonella lutea</name>
    <dbReference type="NCBI Taxonomy" id="572036"/>
    <lineage>
        <taxon>Bacteria</taxon>
        <taxon>Pseudomonadati</taxon>
        <taxon>Bacteroidota</taxon>
        <taxon>Sphingobacteriia</taxon>
        <taxon>Sphingobacteriales</taxon>
        <taxon>Sphingobacteriaceae</taxon>
        <taxon>Daejeonella</taxon>
    </lineage>
</organism>
<dbReference type="PANTHER" id="PTHR30026">
    <property type="entry name" value="OUTER MEMBRANE PROTEIN TOLC"/>
    <property type="match status" value="1"/>
</dbReference>
<keyword evidence="5" id="KW-0812">Transmembrane</keyword>
<name>A0A1T5ADQ5_9SPHI</name>
<dbReference type="STRING" id="572036.SAMN05661099_0611"/>
<reference evidence="10" key="1">
    <citation type="submission" date="2017-02" db="EMBL/GenBank/DDBJ databases">
        <authorList>
            <person name="Varghese N."/>
            <person name="Submissions S."/>
        </authorList>
    </citation>
    <scope>NUCLEOTIDE SEQUENCE [LARGE SCALE GENOMIC DNA]</scope>
    <source>
        <strain evidence="10">DSM 22385</strain>
    </source>
</reference>
<dbReference type="InterPro" id="IPR003423">
    <property type="entry name" value="OMP_efflux"/>
</dbReference>
<dbReference type="SUPFAM" id="SSF56954">
    <property type="entry name" value="Outer membrane efflux proteins (OEP)"/>
    <property type="match status" value="1"/>
</dbReference>
<keyword evidence="7" id="KW-0998">Cell outer membrane</keyword>
<gene>
    <name evidence="9" type="ORF">SAMN05661099_0611</name>
</gene>
<evidence type="ECO:0000256" key="2">
    <source>
        <dbReference type="ARBA" id="ARBA00007613"/>
    </source>
</evidence>
<dbReference type="Pfam" id="PF02321">
    <property type="entry name" value="OEP"/>
    <property type="match status" value="2"/>
</dbReference>
<evidence type="ECO:0000313" key="10">
    <source>
        <dbReference type="Proteomes" id="UP000189981"/>
    </source>
</evidence>
<evidence type="ECO:0000313" key="9">
    <source>
        <dbReference type="EMBL" id="SKB33098.1"/>
    </source>
</evidence>
<evidence type="ECO:0000256" key="7">
    <source>
        <dbReference type="ARBA" id="ARBA00023237"/>
    </source>
</evidence>
<dbReference type="Gene3D" id="1.20.1600.10">
    <property type="entry name" value="Outer membrane efflux proteins (OEP)"/>
    <property type="match status" value="1"/>
</dbReference>
<keyword evidence="4" id="KW-1134">Transmembrane beta strand</keyword>
<evidence type="ECO:0000256" key="8">
    <source>
        <dbReference type="SAM" id="SignalP"/>
    </source>
</evidence>
<dbReference type="EMBL" id="FUYR01000001">
    <property type="protein sequence ID" value="SKB33098.1"/>
    <property type="molecule type" value="Genomic_DNA"/>
</dbReference>
<dbReference type="InterPro" id="IPR051906">
    <property type="entry name" value="TolC-like"/>
</dbReference>
<proteinExistence type="inferred from homology"/>
<feature type="signal peptide" evidence="8">
    <location>
        <begin position="1"/>
        <end position="23"/>
    </location>
</feature>
<keyword evidence="10" id="KW-1185">Reference proteome</keyword>
<keyword evidence="3" id="KW-0813">Transport</keyword>
<dbReference type="RefSeq" id="WP_079701175.1">
    <property type="nucleotide sequence ID" value="NZ_FUYR01000001.1"/>
</dbReference>
<evidence type="ECO:0000256" key="1">
    <source>
        <dbReference type="ARBA" id="ARBA00004442"/>
    </source>
</evidence>